<dbReference type="InterPro" id="IPR005560">
    <property type="entry name" value="Csp_YhjQ"/>
</dbReference>
<dbReference type="EMBL" id="CP091196">
    <property type="protein sequence ID" value="UQS26934.1"/>
    <property type="molecule type" value="Genomic_DNA"/>
</dbReference>
<dbReference type="PANTHER" id="PTHR37310:SF1">
    <property type="entry name" value="CYTOPLASMIC PROTEIN"/>
    <property type="match status" value="1"/>
</dbReference>
<reference evidence="1" key="1">
    <citation type="submission" date="2022-01" db="EMBL/GenBank/DDBJ databases">
        <title>PSI-footprinting approach for the identification of protein synthesis inhibitor producers.</title>
        <authorList>
            <person name="Handel F."/>
            <person name="Kulik A."/>
            <person name="Wex K.W."/>
            <person name="Berscheid A."/>
            <person name="Saur J.S."/>
            <person name="Winkler A."/>
            <person name="Wibberg D."/>
            <person name="Kalinowski J."/>
            <person name="Broetz-Oesterhelt H."/>
            <person name="Mast Y."/>
        </authorList>
    </citation>
    <scope>NUCLEOTIDE SEQUENCE</scope>
    <source>
        <strain evidence="1">KNN 49.3e</strain>
    </source>
</reference>
<accession>A0ABY4P3L2</accession>
<evidence type="ECO:0000313" key="2">
    <source>
        <dbReference type="Proteomes" id="UP000830158"/>
    </source>
</evidence>
<dbReference type="Gene3D" id="1.20.1270.360">
    <property type="match status" value="1"/>
</dbReference>
<gene>
    <name evidence="1" type="ORF">L1857_31105</name>
</gene>
<dbReference type="InterPro" id="IPR044543">
    <property type="entry name" value="YHJQ-like"/>
</dbReference>
<dbReference type="Proteomes" id="UP000830158">
    <property type="component" value="Chromosome"/>
</dbReference>
<keyword evidence="2" id="KW-1185">Reference proteome</keyword>
<dbReference type="PANTHER" id="PTHR37310">
    <property type="entry name" value="CYTOPLASMIC PROTEIN-RELATED"/>
    <property type="match status" value="1"/>
</dbReference>
<organism evidence="1 2">
    <name type="scientific">Amycolatopsis thermalba</name>
    <dbReference type="NCBI Taxonomy" id="944492"/>
    <lineage>
        <taxon>Bacteria</taxon>
        <taxon>Bacillati</taxon>
        <taxon>Actinomycetota</taxon>
        <taxon>Actinomycetes</taxon>
        <taxon>Pseudonocardiales</taxon>
        <taxon>Pseudonocardiaceae</taxon>
        <taxon>Amycolatopsis</taxon>
    </lineage>
</organism>
<name>A0ABY4P3L2_9PSEU</name>
<sequence>MCQDLPPRRPGKRDACLSGPDPAALVRCVKLTAVCADICAATARVLSRRGDPAGIASELLALCEKACRACAEECEKHAGHHEHCAVCAEACRSCEDACQQLRQHLR</sequence>
<protein>
    <submittedName>
        <fullName evidence="1">Four-helix bundle copper-binding protein</fullName>
    </submittedName>
</protein>
<dbReference type="RefSeq" id="WP_116114329.1">
    <property type="nucleotide sequence ID" value="NZ_CP091196.1"/>
</dbReference>
<dbReference type="CDD" id="cd08026">
    <property type="entry name" value="DUF326"/>
    <property type="match status" value="1"/>
</dbReference>
<evidence type="ECO:0000313" key="1">
    <source>
        <dbReference type="EMBL" id="UQS26934.1"/>
    </source>
</evidence>
<dbReference type="Pfam" id="PF03860">
    <property type="entry name" value="Csp"/>
    <property type="match status" value="1"/>
</dbReference>
<proteinExistence type="predicted"/>